<reference evidence="2" key="1">
    <citation type="journal article" date="2023" name="Int. J. Syst. Evol. Microbiol.">
        <title>Streptomyces meridianus sp. nov. isolated from brackish water of the Tagus estuary in Alcochete, Portugal.</title>
        <authorList>
            <person name="Santos J.D.N."/>
            <person name="Klimek D."/>
            <person name="Calusinska M."/>
            <person name="Lobo Da Cunha A."/>
            <person name="Catita J."/>
            <person name="Goncalves H."/>
            <person name="Gonzalez I."/>
            <person name="Reyes F."/>
            <person name="Lage O.M."/>
        </authorList>
    </citation>
    <scope>NUCLEOTIDE SEQUENCE</scope>
    <source>
        <strain evidence="2">MTZ3.1</strain>
    </source>
</reference>
<name>A0ABT0XB79_9ACTN</name>
<dbReference type="InterPro" id="IPR039708">
    <property type="entry name" value="MT1774/Rv1733c-like"/>
</dbReference>
<comment type="caution">
    <text evidence="2">The sequence shown here is derived from an EMBL/GenBank/DDBJ whole genome shotgun (WGS) entry which is preliminary data.</text>
</comment>
<keyword evidence="1" id="KW-1133">Transmembrane helix</keyword>
<dbReference type="Proteomes" id="UP001167160">
    <property type="component" value="Unassembled WGS sequence"/>
</dbReference>
<dbReference type="PANTHER" id="PTHR42305">
    <property type="entry name" value="MEMBRANE PROTEIN RV1733C-RELATED"/>
    <property type="match status" value="1"/>
</dbReference>
<dbReference type="EMBL" id="JAMQGM010000046">
    <property type="protein sequence ID" value="MCM2579778.1"/>
    <property type="molecule type" value="Genomic_DNA"/>
</dbReference>
<sequence>MHAMTGLRRWRGNPLRRPTDLAEAWTALGAAVLIALGVPLCGLMAGLLVHENMARAVLEQQHQRTLVTATVVRALPHPPVDSDPETSTARDAHRPVIAGWTAPDGTLRSGTVLVGKEHAPGNRFRIWTDSRGRIVQRPLDSTTAASHAALAGTGAGAAAGALVEGARRLVVWRLMVRRYEQWDREWEEEGQDWGRTGTGS</sequence>
<evidence type="ECO:0008006" key="4">
    <source>
        <dbReference type="Google" id="ProtNLM"/>
    </source>
</evidence>
<keyword evidence="1" id="KW-0472">Membrane</keyword>
<gene>
    <name evidence="2" type="ORF">M1E25_20920</name>
</gene>
<evidence type="ECO:0000313" key="2">
    <source>
        <dbReference type="EMBL" id="MCM2579778.1"/>
    </source>
</evidence>
<feature type="transmembrane region" description="Helical" evidence="1">
    <location>
        <begin position="24"/>
        <end position="49"/>
    </location>
</feature>
<protein>
    <recommendedName>
        <fullName evidence="4">Transmembrane protein</fullName>
    </recommendedName>
</protein>
<evidence type="ECO:0000256" key="1">
    <source>
        <dbReference type="SAM" id="Phobius"/>
    </source>
</evidence>
<keyword evidence="1" id="KW-0812">Transmembrane</keyword>
<evidence type="ECO:0000313" key="3">
    <source>
        <dbReference type="Proteomes" id="UP001167160"/>
    </source>
</evidence>
<organism evidence="2 3">
    <name type="scientific">Streptomyces meridianus</name>
    <dbReference type="NCBI Taxonomy" id="2938945"/>
    <lineage>
        <taxon>Bacteria</taxon>
        <taxon>Bacillati</taxon>
        <taxon>Actinomycetota</taxon>
        <taxon>Actinomycetes</taxon>
        <taxon>Kitasatosporales</taxon>
        <taxon>Streptomycetaceae</taxon>
        <taxon>Streptomyces</taxon>
    </lineage>
</organism>
<proteinExistence type="predicted"/>
<dbReference type="PANTHER" id="PTHR42305:SF1">
    <property type="entry name" value="MEMBRANE PROTEIN RV1733C-RELATED"/>
    <property type="match status" value="1"/>
</dbReference>
<accession>A0ABT0XB79</accession>
<keyword evidence="3" id="KW-1185">Reference proteome</keyword>